<proteinExistence type="predicted"/>
<gene>
    <name evidence="2" type="ORF">HPBE_LOCUS10410</name>
</gene>
<dbReference type="WBParaSite" id="HPBE_0001040901-mRNA-1">
    <property type="protein sequence ID" value="HPBE_0001040901-mRNA-1"/>
    <property type="gene ID" value="HPBE_0001040901"/>
</dbReference>
<dbReference type="AlphaFoldDB" id="A0A183FRF6"/>
<sequence>MKVVLCAVHVMLFMGAMAWVALDGCFRTPEEVQTANKDPQLRGEIKKYLNLTLEDNDSITWFTVYDSYLDGVANVYLVEIQKTGKNVTFMYGSPNDGQDPQVTAIPYSKYIQYLGCEILAGDGDNDY</sequence>
<evidence type="ECO:0000313" key="4">
    <source>
        <dbReference type="WBParaSite" id="HPBE_0001040901-mRNA-1"/>
    </source>
</evidence>
<name>A0A183FRF6_HELPZ</name>
<evidence type="ECO:0000256" key="1">
    <source>
        <dbReference type="SAM" id="SignalP"/>
    </source>
</evidence>
<evidence type="ECO:0000313" key="3">
    <source>
        <dbReference type="Proteomes" id="UP000050761"/>
    </source>
</evidence>
<feature type="chain" id="PRO_5044551578" evidence="1">
    <location>
        <begin position="19"/>
        <end position="127"/>
    </location>
</feature>
<organism evidence="3 4">
    <name type="scientific">Heligmosomoides polygyrus</name>
    <name type="common">Parasitic roundworm</name>
    <dbReference type="NCBI Taxonomy" id="6339"/>
    <lineage>
        <taxon>Eukaryota</taxon>
        <taxon>Metazoa</taxon>
        <taxon>Ecdysozoa</taxon>
        <taxon>Nematoda</taxon>
        <taxon>Chromadorea</taxon>
        <taxon>Rhabditida</taxon>
        <taxon>Rhabditina</taxon>
        <taxon>Rhabditomorpha</taxon>
        <taxon>Strongyloidea</taxon>
        <taxon>Heligmosomidae</taxon>
        <taxon>Heligmosomoides</taxon>
    </lineage>
</organism>
<dbReference type="EMBL" id="UZAH01026756">
    <property type="protein sequence ID" value="VDO84958.1"/>
    <property type="molecule type" value="Genomic_DNA"/>
</dbReference>
<keyword evidence="1" id="KW-0732">Signal</keyword>
<keyword evidence="3" id="KW-1185">Reference proteome</keyword>
<protein>
    <submittedName>
        <fullName evidence="4">Lipoprotein</fullName>
    </submittedName>
</protein>
<dbReference type="Proteomes" id="UP000050761">
    <property type="component" value="Unassembled WGS sequence"/>
</dbReference>
<feature type="signal peptide" evidence="1">
    <location>
        <begin position="1"/>
        <end position="18"/>
    </location>
</feature>
<accession>A0A3P8C9X4</accession>
<reference evidence="4" key="2">
    <citation type="submission" date="2019-09" db="UniProtKB">
        <authorList>
            <consortium name="WormBaseParasite"/>
        </authorList>
    </citation>
    <scope>IDENTIFICATION</scope>
</reference>
<accession>A0A183FRF6</accession>
<evidence type="ECO:0000313" key="2">
    <source>
        <dbReference type="EMBL" id="VDO84958.1"/>
    </source>
</evidence>
<reference evidence="2 3" key="1">
    <citation type="submission" date="2018-11" db="EMBL/GenBank/DDBJ databases">
        <authorList>
            <consortium name="Pathogen Informatics"/>
        </authorList>
    </citation>
    <scope>NUCLEOTIDE SEQUENCE [LARGE SCALE GENOMIC DNA]</scope>
</reference>